<dbReference type="Proteomes" id="UP000642107">
    <property type="component" value="Unassembled WGS sequence"/>
</dbReference>
<evidence type="ECO:0000313" key="1">
    <source>
        <dbReference type="EMBL" id="MBD9699498.1"/>
    </source>
</evidence>
<dbReference type="PANTHER" id="PTHR10000">
    <property type="entry name" value="PHOSPHOSERINE PHOSPHATASE"/>
    <property type="match status" value="1"/>
</dbReference>
<protein>
    <submittedName>
        <fullName evidence="1">HAD-IIB family hydrolase</fullName>
    </submittedName>
</protein>
<evidence type="ECO:0000313" key="2">
    <source>
        <dbReference type="Proteomes" id="UP000642107"/>
    </source>
</evidence>
<accession>A0ABR9DQS3</accession>
<proteinExistence type="predicted"/>
<dbReference type="Gene3D" id="3.40.50.1000">
    <property type="entry name" value="HAD superfamily/HAD-like"/>
    <property type="match status" value="1"/>
</dbReference>
<gene>
    <name evidence="1" type="ORF">IGS67_08345</name>
</gene>
<dbReference type="PROSITE" id="PS01228">
    <property type="entry name" value="COF_1"/>
    <property type="match status" value="1"/>
</dbReference>
<dbReference type="NCBIfam" id="TIGR01484">
    <property type="entry name" value="HAD-SF-IIB"/>
    <property type="match status" value="1"/>
</dbReference>
<dbReference type="InterPro" id="IPR006379">
    <property type="entry name" value="HAD-SF_hydro_IIB"/>
</dbReference>
<sequence length="283" mass="29186">MTSGIRLIASDVDGTLLTPDHRITPAVRTAVRRATDAGVTVVLASARGPEAFRHIVAELGLPPFAESPSDDPLAGAFVSFQGAVVGHFLADGSLDVLHETRLDLEAAREIVRTVVAAGHVANWYDGAAWLPSRWDELGELEARATAVEPAGFIGDAQLVDAGARAPHKLMVPPCAWDPELVPRIAANLPEGCEGFLSGEHYLEIVASGVDKSSGLVQLAADLGVGPAAMAAVGDGPNDLGMFAHVGTAVAMANASDAVKAAAAWVTASNREDGLALAIDRLLG</sequence>
<dbReference type="RefSeq" id="WP_192279545.1">
    <property type="nucleotide sequence ID" value="NZ_JACZDF010000003.1"/>
</dbReference>
<dbReference type="InterPro" id="IPR023214">
    <property type="entry name" value="HAD_sf"/>
</dbReference>
<reference evidence="1 2" key="1">
    <citation type="submission" date="2020-09" db="EMBL/GenBank/DDBJ databases">
        <title>Flavimobilis rhizosphaerae sp. nov., isolated from rhizosphere soil of Spartina alterniflora.</title>
        <authorList>
            <person name="Hanqin C."/>
        </authorList>
    </citation>
    <scope>NUCLEOTIDE SEQUENCE [LARGE SCALE GENOMIC DNA]</scope>
    <source>
        <strain evidence="1 2">GY 10621</strain>
    </source>
</reference>
<dbReference type="EMBL" id="JACZDF010000003">
    <property type="protein sequence ID" value="MBD9699498.1"/>
    <property type="molecule type" value="Genomic_DNA"/>
</dbReference>
<dbReference type="InterPro" id="IPR036412">
    <property type="entry name" value="HAD-like_sf"/>
</dbReference>
<dbReference type="SUPFAM" id="SSF56784">
    <property type="entry name" value="HAD-like"/>
    <property type="match status" value="1"/>
</dbReference>
<keyword evidence="2" id="KW-1185">Reference proteome</keyword>
<dbReference type="PANTHER" id="PTHR10000:SF8">
    <property type="entry name" value="HAD SUPERFAMILY HYDROLASE-LIKE, TYPE 3"/>
    <property type="match status" value="1"/>
</dbReference>
<name>A0ABR9DQS3_9MICO</name>
<comment type="caution">
    <text evidence="1">The sequence shown here is derived from an EMBL/GenBank/DDBJ whole genome shotgun (WGS) entry which is preliminary data.</text>
</comment>
<keyword evidence="1" id="KW-0378">Hydrolase</keyword>
<organism evidence="1 2">
    <name type="scientific">Flavimobilis rhizosphaerae</name>
    <dbReference type="NCBI Taxonomy" id="2775421"/>
    <lineage>
        <taxon>Bacteria</taxon>
        <taxon>Bacillati</taxon>
        <taxon>Actinomycetota</taxon>
        <taxon>Actinomycetes</taxon>
        <taxon>Micrococcales</taxon>
        <taxon>Jonesiaceae</taxon>
        <taxon>Flavimobilis</taxon>
    </lineage>
</organism>
<dbReference type="Gene3D" id="3.30.1240.10">
    <property type="match status" value="1"/>
</dbReference>
<dbReference type="GO" id="GO:0016787">
    <property type="term" value="F:hydrolase activity"/>
    <property type="evidence" value="ECO:0007669"/>
    <property type="project" value="UniProtKB-KW"/>
</dbReference>
<dbReference type="Pfam" id="PF08282">
    <property type="entry name" value="Hydrolase_3"/>
    <property type="match status" value="1"/>
</dbReference>